<dbReference type="Proteomes" id="UP000775213">
    <property type="component" value="Unassembled WGS sequence"/>
</dbReference>
<feature type="compositionally biased region" description="Polar residues" evidence="1">
    <location>
        <begin position="20"/>
        <end position="33"/>
    </location>
</feature>
<evidence type="ECO:0000313" key="3">
    <source>
        <dbReference type="Proteomes" id="UP000775213"/>
    </source>
</evidence>
<evidence type="ECO:0000313" key="2">
    <source>
        <dbReference type="EMBL" id="KAH0457159.1"/>
    </source>
</evidence>
<proteinExistence type="predicted"/>
<accession>A0AAV7GNV9</accession>
<reference evidence="2 3" key="1">
    <citation type="journal article" date="2021" name="Hortic Res">
        <title>Chromosome-scale assembly of the Dendrobium chrysotoxum genome enhances the understanding of orchid evolution.</title>
        <authorList>
            <person name="Zhang Y."/>
            <person name="Zhang G.Q."/>
            <person name="Zhang D."/>
            <person name="Liu X.D."/>
            <person name="Xu X.Y."/>
            <person name="Sun W.H."/>
            <person name="Yu X."/>
            <person name="Zhu X."/>
            <person name="Wang Z.W."/>
            <person name="Zhao X."/>
            <person name="Zhong W.Y."/>
            <person name="Chen H."/>
            <person name="Yin W.L."/>
            <person name="Huang T."/>
            <person name="Niu S.C."/>
            <person name="Liu Z.J."/>
        </authorList>
    </citation>
    <scope>NUCLEOTIDE SEQUENCE [LARGE SCALE GENOMIC DNA]</scope>
    <source>
        <strain evidence="2">Lindl</strain>
    </source>
</reference>
<dbReference type="EMBL" id="JAGFBR010000013">
    <property type="protein sequence ID" value="KAH0457159.1"/>
    <property type="molecule type" value="Genomic_DNA"/>
</dbReference>
<dbReference type="AlphaFoldDB" id="A0AAV7GNV9"/>
<name>A0AAV7GNV9_DENCH</name>
<protein>
    <submittedName>
        <fullName evidence="2">Uncharacterized protein</fullName>
    </submittedName>
</protein>
<gene>
    <name evidence="2" type="ORF">IEQ34_015066</name>
</gene>
<feature type="region of interest" description="Disordered" evidence="1">
    <location>
        <begin position="1"/>
        <end position="53"/>
    </location>
</feature>
<comment type="caution">
    <text evidence="2">The sequence shown here is derived from an EMBL/GenBank/DDBJ whole genome shotgun (WGS) entry which is preliminary data.</text>
</comment>
<sequence>MLSFVSPTPMQEKCAPSNPPTNLTNVHNETQLALKSRRSGRSRNAESSSAVDGGVIGGGVGFGSAGWWSVKAAALAAAAWMSLGEAVAGRGNSEARWGKFR</sequence>
<keyword evidence="3" id="KW-1185">Reference proteome</keyword>
<organism evidence="2 3">
    <name type="scientific">Dendrobium chrysotoxum</name>
    <name type="common">Orchid</name>
    <dbReference type="NCBI Taxonomy" id="161865"/>
    <lineage>
        <taxon>Eukaryota</taxon>
        <taxon>Viridiplantae</taxon>
        <taxon>Streptophyta</taxon>
        <taxon>Embryophyta</taxon>
        <taxon>Tracheophyta</taxon>
        <taxon>Spermatophyta</taxon>
        <taxon>Magnoliopsida</taxon>
        <taxon>Liliopsida</taxon>
        <taxon>Asparagales</taxon>
        <taxon>Orchidaceae</taxon>
        <taxon>Epidendroideae</taxon>
        <taxon>Malaxideae</taxon>
        <taxon>Dendrobiinae</taxon>
        <taxon>Dendrobium</taxon>
    </lineage>
</organism>
<evidence type="ECO:0000256" key="1">
    <source>
        <dbReference type="SAM" id="MobiDB-lite"/>
    </source>
</evidence>